<evidence type="ECO:0000313" key="5">
    <source>
        <dbReference type="Proteomes" id="UP000823775"/>
    </source>
</evidence>
<evidence type="ECO:0000313" key="4">
    <source>
        <dbReference type="EMBL" id="MCD7449275.1"/>
    </source>
</evidence>
<comment type="caution">
    <text evidence="4">The sequence shown here is derived from an EMBL/GenBank/DDBJ whole genome shotgun (WGS) entry which is preliminary data.</text>
</comment>
<dbReference type="InterPro" id="IPR013761">
    <property type="entry name" value="SAM/pointed_sf"/>
</dbReference>
<name>A0ABS8RR37_DATST</name>
<organism evidence="4 5">
    <name type="scientific">Datura stramonium</name>
    <name type="common">Jimsonweed</name>
    <name type="synonym">Common thornapple</name>
    <dbReference type="NCBI Taxonomy" id="4076"/>
    <lineage>
        <taxon>Eukaryota</taxon>
        <taxon>Viridiplantae</taxon>
        <taxon>Streptophyta</taxon>
        <taxon>Embryophyta</taxon>
        <taxon>Tracheophyta</taxon>
        <taxon>Spermatophyta</taxon>
        <taxon>Magnoliopsida</taxon>
        <taxon>eudicotyledons</taxon>
        <taxon>Gunneridae</taxon>
        <taxon>Pentapetalae</taxon>
        <taxon>asterids</taxon>
        <taxon>lamiids</taxon>
        <taxon>Solanales</taxon>
        <taxon>Solanaceae</taxon>
        <taxon>Solanoideae</taxon>
        <taxon>Datureae</taxon>
        <taxon>Datura</taxon>
    </lineage>
</organism>
<dbReference type="PROSITE" id="PS50105">
    <property type="entry name" value="SAM_DOMAIN"/>
    <property type="match status" value="1"/>
</dbReference>
<evidence type="ECO:0000256" key="2">
    <source>
        <dbReference type="SAM" id="MobiDB-lite"/>
    </source>
</evidence>
<sequence length="292" mass="32774">MTIGTNNYLDSLEVGHLILRVRVSSFVKLIGDQFRVQCTLIGWMQLQEDIKERINGNADDDSGRRRKISGKRHREEGDDKWVHDLYEPHELQDQASDQRVGTKDLRLKLQRRSIQQATQIIKGSLSGGTRDLREKLSGTVYSQTVKTDAPKTKLNAIPEESQPAKRSVKAEAPALDTKNVARKVLKKKSQRKANFIFQILPAIHVWARTTCIETALSFIPCLIQVESVDSFLQALGLEKYAITFQAEEVDMAALVHMTDVDLKAMGIPMGILGIRGGARVARFLRAPQSKKS</sequence>
<keyword evidence="1" id="KW-0677">Repeat</keyword>
<proteinExistence type="predicted"/>
<dbReference type="Gene3D" id="1.10.150.50">
    <property type="entry name" value="Transcription Factor, Ets-1"/>
    <property type="match status" value="1"/>
</dbReference>
<dbReference type="Proteomes" id="UP000823775">
    <property type="component" value="Unassembled WGS sequence"/>
</dbReference>
<feature type="domain" description="SAM" evidence="3">
    <location>
        <begin position="223"/>
        <end position="267"/>
    </location>
</feature>
<reference evidence="4 5" key="1">
    <citation type="journal article" date="2021" name="BMC Genomics">
        <title>Datura genome reveals duplications of psychoactive alkaloid biosynthetic genes and high mutation rate following tissue culture.</title>
        <authorList>
            <person name="Rajewski A."/>
            <person name="Carter-House D."/>
            <person name="Stajich J."/>
            <person name="Litt A."/>
        </authorList>
    </citation>
    <scope>NUCLEOTIDE SEQUENCE [LARGE SCALE GENOMIC DNA]</scope>
    <source>
        <strain evidence="4">AR-01</strain>
    </source>
</reference>
<dbReference type="PANTHER" id="PTHR10627">
    <property type="entry name" value="SCP160"/>
    <property type="match status" value="1"/>
</dbReference>
<evidence type="ECO:0000256" key="1">
    <source>
        <dbReference type="ARBA" id="ARBA00022737"/>
    </source>
</evidence>
<evidence type="ECO:0000259" key="3">
    <source>
        <dbReference type="PROSITE" id="PS50105"/>
    </source>
</evidence>
<keyword evidence="5" id="KW-1185">Reference proteome</keyword>
<dbReference type="InterPro" id="IPR001660">
    <property type="entry name" value="SAM"/>
</dbReference>
<dbReference type="EMBL" id="JACEIK010000090">
    <property type="protein sequence ID" value="MCD7449275.1"/>
    <property type="molecule type" value="Genomic_DNA"/>
</dbReference>
<protein>
    <recommendedName>
        <fullName evidence="3">SAM domain-containing protein</fullName>
    </recommendedName>
</protein>
<dbReference type="PANTHER" id="PTHR10627:SF74">
    <property type="entry name" value="OS08G0526500 PROTEIN"/>
    <property type="match status" value="1"/>
</dbReference>
<dbReference type="SUPFAM" id="SSF47769">
    <property type="entry name" value="SAM/Pointed domain"/>
    <property type="match status" value="1"/>
</dbReference>
<dbReference type="Pfam" id="PF00536">
    <property type="entry name" value="SAM_1"/>
    <property type="match status" value="1"/>
</dbReference>
<gene>
    <name evidence="4" type="ORF">HAX54_051015</name>
</gene>
<feature type="region of interest" description="Disordered" evidence="2">
    <location>
        <begin position="55"/>
        <end position="74"/>
    </location>
</feature>
<accession>A0ABS8RR37</accession>